<dbReference type="Gene3D" id="2.60.40.1610">
    <property type="entry name" value="Domain of unknown function DUF1254"/>
    <property type="match status" value="1"/>
</dbReference>
<dbReference type="InterPro" id="IPR037050">
    <property type="entry name" value="DUF1254_sf"/>
</dbReference>
<proteinExistence type="predicted"/>
<evidence type="ECO:0000259" key="1">
    <source>
        <dbReference type="Pfam" id="PF06863"/>
    </source>
</evidence>
<dbReference type="AlphaFoldDB" id="A0A2R8C3C0"/>
<feature type="domain" description="DUF1254" evidence="1">
    <location>
        <begin position="46"/>
        <end position="155"/>
    </location>
</feature>
<protein>
    <recommendedName>
        <fullName evidence="1">DUF1254 domain-containing protein</fullName>
    </recommendedName>
</protein>
<dbReference type="InterPro" id="IPR010679">
    <property type="entry name" value="DUF1254"/>
</dbReference>
<dbReference type="Proteomes" id="UP000244898">
    <property type="component" value="Unassembled WGS sequence"/>
</dbReference>
<evidence type="ECO:0000313" key="3">
    <source>
        <dbReference type="Proteomes" id="UP000244898"/>
    </source>
</evidence>
<dbReference type="Pfam" id="PF06863">
    <property type="entry name" value="DUF1254"/>
    <property type="match status" value="1"/>
</dbReference>
<dbReference type="RefSeq" id="WP_108785182.1">
    <property type="nucleotide sequence ID" value="NZ_ONZG01000001.1"/>
</dbReference>
<dbReference type="EMBL" id="ONZG01000001">
    <property type="protein sequence ID" value="SPJ26876.1"/>
    <property type="molecule type" value="Genomic_DNA"/>
</dbReference>
<sequence>MSGRVLFLITTLVTAAAVHLFVLLNIPTFVMVRAIDLLKGEDNAFNQWLPSAPITPENQPVVRASPDLAYTVCLLDLSGGPVKVTAATWPGYGSLSIFDHDTRNVHASSLRGDGSLSGVIVATQDQQTLPNTDLPVVRLSDETGIALIRRLAPDADSRAQSDALNPLGGCSPLT</sequence>
<accession>A0A2R8C3C0</accession>
<organism evidence="2 3">
    <name type="scientific">Falsiruegeria mediterranea M17</name>
    <dbReference type="NCBI Taxonomy" id="1200281"/>
    <lineage>
        <taxon>Bacteria</taxon>
        <taxon>Pseudomonadati</taxon>
        <taxon>Pseudomonadota</taxon>
        <taxon>Alphaproteobacteria</taxon>
        <taxon>Rhodobacterales</taxon>
        <taxon>Roseobacteraceae</taxon>
        <taxon>Falsiruegeria</taxon>
    </lineage>
</organism>
<dbReference type="SUPFAM" id="SSF160935">
    <property type="entry name" value="VPA0735-like"/>
    <property type="match status" value="1"/>
</dbReference>
<name>A0A2R8C3C0_9RHOB</name>
<gene>
    <name evidence="2" type="ORF">TRM7615_00345</name>
</gene>
<evidence type="ECO:0000313" key="2">
    <source>
        <dbReference type="EMBL" id="SPJ26876.1"/>
    </source>
</evidence>
<keyword evidence="3" id="KW-1185">Reference proteome</keyword>
<reference evidence="3" key="1">
    <citation type="submission" date="2018-03" db="EMBL/GenBank/DDBJ databases">
        <authorList>
            <person name="Rodrigo-Torres L."/>
            <person name="Arahal R. D."/>
            <person name="Lucena T."/>
        </authorList>
    </citation>
    <scope>NUCLEOTIDE SEQUENCE [LARGE SCALE GENOMIC DNA]</scope>
    <source>
        <strain evidence="3">CECT 7615</strain>
    </source>
</reference>
<dbReference type="OrthoDB" id="9777345at2"/>